<feature type="binding site" evidence="8">
    <location>
        <position position="99"/>
    </location>
    <ligand>
        <name>Mg(2+)</name>
        <dbReference type="ChEBI" id="CHEBI:18420"/>
        <label>1</label>
        <note>catalytic</note>
    </ligand>
</feature>
<accession>A0ABD0K3I5</accession>
<evidence type="ECO:0000313" key="10">
    <source>
        <dbReference type="EMBL" id="KAK7481662.1"/>
    </source>
</evidence>
<dbReference type="Proteomes" id="UP001519460">
    <property type="component" value="Unassembled WGS sequence"/>
</dbReference>
<evidence type="ECO:0000256" key="2">
    <source>
        <dbReference type="ARBA" id="ARBA00001946"/>
    </source>
</evidence>
<dbReference type="InterPro" id="IPR033942">
    <property type="entry name" value="IMPase"/>
</dbReference>
<keyword evidence="6 9" id="KW-0378">Hydrolase</keyword>
<sequence length="279" mass="30325">MPVEVLDHQLKEYYTLALEVAEKAGEVIRDAFNKEKMIDTKSCAADLVTVTDQAVEKLVFSLIREKYPTHKFIGEETTAETGEKLELTDHPTWIIDPIDGTTNFVHRIPEVCFSLGVTVNKEVVLGVVYLPILNQMYTSQRGQGAFLNGEKLTASGQTDLKQAVVICEGGSSRDADIVEKKIANIHRLVSASHGIRSYGSAAANLCRVAQGAGDAYVEYGIHIWDFIAGMLIAREAGAVIMDPSGSAIDLMGRRVLAASTQSLASQISSVLTHIDMGRD</sequence>
<evidence type="ECO:0000313" key="11">
    <source>
        <dbReference type="Proteomes" id="UP001519460"/>
    </source>
</evidence>
<dbReference type="Pfam" id="PF00459">
    <property type="entry name" value="Inositol_P"/>
    <property type="match status" value="1"/>
</dbReference>
<dbReference type="FunFam" id="3.40.190.80:FF:000002">
    <property type="entry name" value="Inositol-1-monophosphatase"/>
    <property type="match status" value="1"/>
</dbReference>
<dbReference type="CDD" id="cd01639">
    <property type="entry name" value="IMPase"/>
    <property type="match status" value="1"/>
</dbReference>
<dbReference type="InterPro" id="IPR020583">
    <property type="entry name" value="Inositol_monoP_metal-BS"/>
</dbReference>
<dbReference type="FunFam" id="3.30.540.10:FF:000004">
    <property type="entry name" value="Inositol-1-monophosphatase"/>
    <property type="match status" value="1"/>
</dbReference>
<gene>
    <name evidence="10" type="ORF">BaRGS_00027035</name>
</gene>
<dbReference type="EC" id="3.1.3.25" evidence="9"/>
<dbReference type="EMBL" id="JACVVK020000258">
    <property type="protein sequence ID" value="KAK7481662.1"/>
    <property type="molecule type" value="Genomic_DNA"/>
</dbReference>
<comment type="caution">
    <text evidence="10">The sequence shown here is derived from an EMBL/GenBank/DDBJ whole genome shotgun (WGS) entry which is preliminary data.</text>
</comment>
<dbReference type="PANTHER" id="PTHR20854:SF4">
    <property type="entry name" value="INOSITOL-1-MONOPHOSPHATASE-RELATED"/>
    <property type="match status" value="1"/>
</dbReference>
<comment type="catalytic activity">
    <reaction evidence="1 9">
        <text>a myo-inositol phosphate + H2O = myo-inositol + phosphate</text>
        <dbReference type="Rhea" id="RHEA:24056"/>
        <dbReference type="ChEBI" id="CHEBI:15377"/>
        <dbReference type="ChEBI" id="CHEBI:17268"/>
        <dbReference type="ChEBI" id="CHEBI:43474"/>
        <dbReference type="ChEBI" id="CHEBI:84139"/>
        <dbReference type="EC" id="3.1.3.25"/>
    </reaction>
</comment>
<dbReference type="PRINTS" id="PR00377">
    <property type="entry name" value="IMPHPHTASES"/>
</dbReference>
<keyword evidence="7 8" id="KW-0460">Magnesium</keyword>
<evidence type="ECO:0000256" key="1">
    <source>
        <dbReference type="ARBA" id="ARBA00001033"/>
    </source>
</evidence>
<evidence type="ECO:0000256" key="9">
    <source>
        <dbReference type="RuleBase" id="RU364068"/>
    </source>
</evidence>
<dbReference type="AlphaFoldDB" id="A0ABD0K3I5"/>
<evidence type="ECO:0000256" key="3">
    <source>
        <dbReference type="ARBA" id="ARBA00005152"/>
    </source>
</evidence>
<dbReference type="PANTHER" id="PTHR20854">
    <property type="entry name" value="INOSITOL MONOPHOSPHATASE"/>
    <property type="match status" value="1"/>
</dbReference>
<dbReference type="PROSITE" id="PS00629">
    <property type="entry name" value="IMP_1"/>
    <property type="match status" value="1"/>
</dbReference>
<comment type="pathway">
    <text evidence="3 9">Polyol metabolism; myo-inositol biosynthesis; myo-inositol from D-glucose 6-phosphate: step 2/2.</text>
</comment>
<dbReference type="Gene3D" id="3.40.190.80">
    <property type="match status" value="1"/>
</dbReference>
<comment type="cofactor">
    <cofactor evidence="2 8 9">
        <name>Mg(2+)</name>
        <dbReference type="ChEBI" id="CHEBI:18420"/>
    </cofactor>
</comment>
<evidence type="ECO:0000256" key="8">
    <source>
        <dbReference type="PIRSR" id="PIRSR600760-2"/>
    </source>
</evidence>
<feature type="binding site" evidence="8">
    <location>
        <position position="225"/>
    </location>
    <ligand>
        <name>Mg(2+)</name>
        <dbReference type="ChEBI" id="CHEBI:18420"/>
        <label>1</label>
        <note>catalytic</note>
    </ligand>
</feature>
<protein>
    <recommendedName>
        <fullName evidence="9">Inositol-1-monophosphatase</fullName>
        <ecNumber evidence="9">3.1.3.25</ecNumber>
    </recommendedName>
</protein>
<feature type="binding site" evidence="8">
    <location>
        <position position="96"/>
    </location>
    <ligand>
        <name>Mg(2+)</name>
        <dbReference type="ChEBI" id="CHEBI:18420"/>
        <label>1</label>
        <note>catalytic</note>
    </ligand>
</feature>
<feature type="binding site" evidence="8">
    <location>
        <position position="75"/>
    </location>
    <ligand>
        <name>Mg(2+)</name>
        <dbReference type="ChEBI" id="CHEBI:18420"/>
        <label>1</label>
        <note>catalytic</note>
    </ligand>
</feature>
<organism evidence="10 11">
    <name type="scientific">Batillaria attramentaria</name>
    <dbReference type="NCBI Taxonomy" id="370345"/>
    <lineage>
        <taxon>Eukaryota</taxon>
        <taxon>Metazoa</taxon>
        <taxon>Spiralia</taxon>
        <taxon>Lophotrochozoa</taxon>
        <taxon>Mollusca</taxon>
        <taxon>Gastropoda</taxon>
        <taxon>Caenogastropoda</taxon>
        <taxon>Sorbeoconcha</taxon>
        <taxon>Cerithioidea</taxon>
        <taxon>Batillariidae</taxon>
        <taxon>Batillaria</taxon>
    </lineage>
</organism>
<dbReference type="InterPro" id="IPR000760">
    <property type="entry name" value="Inositol_monophosphatase-like"/>
</dbReference>
<keyword evidence="5 8" id="KW-0479">Metal-binding</keyword>
<dbReference type="InterPro" id="IPR020552">
    <property type="entry name" value="Inositol_monoPase_Li-sen"/>
</dbReference>
<dbReference type="Gene3D" id="3.30.540.10">
    <property type="entry name" value="Fructose-1,6-Bisphosphatase, subunit A, domain 1"/>
    <property type="match status" value="1"/>
</dbReference>
<evidence type="ECO:0000256" key="6">
    <source>
        <dbReference type="ARBA" id="ARBA00022801"/>
    </source>
</evidence>
<reference evidence="10 11" key="1">
    <citation type="journal article" date="2023" name="Sci. Data">
        <title>Genome assembly of the Korean intertidal mud-creeper Batillaria attramentaria.</title>
        <authorList>
            <person name="Patra A.K."/>
            <person name="Ho P.T."/>
            <person name="Jun S."/>
            <person name="Lee S.J."/>
            <person name="Kim Y."/>
            <person name="Won Y.J."/>
        </authorList>
    </citation>
    <scope>NUCLEOTIDE SEQUENCE [LARGE SCALE GENOMIC DNA]</scope>
    <source>
        <strain evidence="10">Wonlab-2016</strain>
    </source>
</reference>
<evidence type="ECO:0000256" key="7">
    <source>
        <dbReference type="ARBA" id="ARBA00022842"/>
    </source>
</evidence>
<dbReference type="PRINTS" id="PR00378">
    <property type="entry name" value="LIIMPHPHTASE"/>
</dbReference>
<proteinExistence type="inferred from homology"/>
<dbReference type="SUPFAM" id="SSF56655">
    <property type="entry name" value="Carbohydrate phosphatase"/>
    <property type="match status" value="1"/>
</dbReference>
<comment type="similarity">
    <text evidence="4 9">Belongs to the inositol monophosphatase superfamily.</text>
</comment>
<dbReference type="GO" id="GO:0046872">
    <property type="term" value="F:metal ion binding"/>
    <property type="evidence" value="ECO:0007669"/>
    <property type="project" value="UniProtKB-KW"/>
</dbReference>
<name>A0ABD0K3I5_9CAEN</name>
<dbReference type="GO" id="GO:0052834">
    <property type="term" value="F:inositol monophosphate phosphatase activity"/>
    <property type="evidence" value="ECO:0007669"/>
    <property type="project" value="UniProtKB-EC"/>
</dbReference>
<keyword evidence="11" id="KW-1185">Reference proteome</keyword>
<evidence type="ECO:0000256" key="4">
    <source>
        <dbReference type="ARBA" id="ARBA00009759"/>
    </source>
</evidence>
<evidence type="ECO:0000256" key="5">
    <source>
        <dbReference type="ARBA" id="ARBA00022723"/>
    </source>
</evidence>
<feature type="binding site" evidence="8">
    <location>
        <position position="98"/>
    </location>
    <ligand>
        <name>Mg(2+)</name>
        <dbReference type="ChEBI" id="CHEBI:18420"/>
        <label>1</label>
        <note>catalytic</note>
    </ligand>
</feature>